<dbReference type="Pfam" id="PF01435">
    <property type="entry name" value="Peptidase_M48"/>
    <property type="match status" value="1"/>
</dbReference>
<comment type="cofactor">
    <cofactor evidence="1">
        <name>Zn(2+)</name>
        <dbReference type="ChEBI" id="CHEBI:29105"/>
    </cofactor>
</comment>
<keyword evidence="10" id="KW-0482">Metalloprotease</keyword>
<keyword evidence="15" id="KW-1185">Reference proteome</keyword>
<evidence type="ECO:0000256" key="11">
    <source>
        <dbReference type="ARBA" id="ARBA00023136"/>
    </source>
</evidence>
<feature type="transmembrane region" description="Helical" evidence="12">
    <location>
        <begin position="58"/>
        <end position="80"/>
    </location>
</feature>
<keyword evidence="7" id="KW-0378">Hydrolase</keyword>
<feature type="transmembrane region" description="Helical" evidence="12">
    <location>
        <begin position="755"/>
        <end position="776"/>
    </location>
</feature>
<keyword evidence="3" id="KW-1003">Cell membrane</keyword>
<evidence type="ECO:0000256" key="3">
    <source>
        <dbReference type="ARBA" id="ARBA00022475"/>
    </source>
</evidence>
<feature type="domain" description="Peptidase M48" evidence="13">
    <location>
        <begin position="132"/>
        <end position="358"/>
    </location>
</feature>
<feature type="transmembrane region" description="Helical" evidence="12">
    <location>
        <begin position="843"/>
        <end position="866"/>
    </location>
</feature>
<evidence type="ECO:0000256" key="7">
    <source>
        <dbReference type="ARBA" id="ARBA00022801"/>
    </source>
</evidence>
<evidence type="ECO:0000256" key="10">
    <source>
        <dbReference type="ARBA" id="ARBA00023049"/>
    </source>
</evidence>
<keyword evidence="6" id="KW-0479">Metal-binding</keyword>
<organism evidence="14 15">
    <name type="scientific">Streptomyces albospinus</name>
    <dbReference type="NCBI Taxonomy" id="285515"/>
    <lineage>
        <taxon>Bacteria</taxon>
        <taxon>Bacillati</taxon>
        <taxon>Actinomycetota</taxon>
        <taxon>Actinomycetes</taxon>
        <taxon>Kitasatosporales</taxon>
        <taxon>Streptomycetaceae</taxon>
        <taxon>Streptomyces</taxon>
    </lineage>
</organism>
<evidence type="ECO:0000256" key="12">
    <source>
        <dbReference type="SAM" id="Phobius"/>
    </source>
</evidence>
<proteinExistence type="predicted"/>
<keyword evidence="8" id="KW-0862">Zinc</keyword>
<evidence type="ECO:0000256" key="4">
    <source>
        <dbReference type="ARBA" id="ARBA00022670"/>
    </source>
</evidence>
<evidence type="ECO:0000313" key="14">
    <source>
        <dbReference type="EMBL" id="GGU94211.1"/>
    </source>
</evidence>
<keyword evidence="11 12" id="KW-0472">Membrane</keyword>
<feature type="transmembrane region" description="Helical" evidence="12">
    <location>
        <begin position="92"/>
        <end position="112"/>
    </location>
</feature>
<gene>
    <name evidence="14" type="ORF">GCM10010211_71580</name>
</gene>
<keyword evidence="4" id="KW-0645">Protease</keyword>
<dbReference type="PANTHER" id="PTHR43221">
    <property type="entry name" value="PROTEASE HTPX"/>
    <property type="match status" value="1"/>
</dbReference>
<evidence type="ECO:0000256" key="8">
    <source>
        <dbReference type="ARBA" id="ARBA00022833"/>
    </source>
</evidence>
<evidence type="ECO:0000256" key="9">
    <source>
        <dbReference type="ARBA" id="ARBA00022989"/>
    </source>
</evidence>
<reference evidence="15" key="1">
    <citation type="journal article" date="2019" name="Int. J. Syst. Evol. Microbiol.">
        <title>The Global Catalogue of Microorganisms (GCM) 10K type strain sequencing project: providing services to taxonomists for standard genome sequencing and annotation.</title>
        <authorList>
            <consortium name="The Broad Institute Genomics Platform"/>
            <consortium name="The Broad Institute Genome Sequencing Center for Infectious Disease"/>
            <person name="Wu L."/>
            <person name="Ma J."/>
        </authorList>
    </citation>
    <scope>NUCLEOTIDE SEQUENCE [LARGE SCALE GENOMIC DNA]</scope>
    <source>
        <strain evidence="15">JCM 3399</strain>
    </source>
</reference>
<dbReference type="EMBL" id="BMRP01000045">
    <property type="protein sequence ID" value="GGU94211.1"/>
    <property type="molecule type" value="Genomic_DNA"/>
</dbReference>
<dbReference type="CDD" id="cd07328">
    <property type="entry name" value="M48_Ste24p_like"/>
    <property type="match status" value="1"/>
</dbReference>
<dbReference type="InterPro" id="IPR001915">
    <property type="entry name" value="Peptidase_M48"/>
</dbReference>
<evidence type="ECO:0000259" key="13">
    <source>
        <dbReference type="Pfam" id="PF01435"/>
    </source>
</evidence>
<evidence type="ECO:0000256" key="2">
    <source>
        <dbReference type="ARBA" id="ARBA00004651"/>
    </source>
</evidence>
<evidence type="ECO:0000256" key="6">
    <source>
        <dbReference type="ARBA" id="ARBA00022723"/>
    </source>
</evidence>
<comment type="caution">
    <text evidence="14">The sequence shown here is derived from an EMBL/GenBank/DDBJ whole genome shotgun (WGS) entry which is preliminary data.</text>
</comment>
<dbReference type="PANTHER" id="PTHR43221:SF1">
    <property type="entry name" value="PROTEASE HTPX"/>
    <property type="match status" value="1"/>
</dbReference>
<keyword evidence="9 12" id="KW-1133">Transmembrane helix</keyword>
<protein>
    <recommendedName>
        <fullName evidence="13">Peptidase M48 domain-containing protein</fullName>
    </recommendedName>
</protein>
<evidence type="ECO:0000256" key="5">
    <source>
        <dbReference type="ARBA" id="ARBA00022692"/>
    </source>
</evidence>
<dbReference type="Proteomes" id="UP000654471">
    <property type="component" value="Unassembled WGS sequence"/>
</dbReference>
<feature type="transmembrane region" description="Helical" evidence="12">
    <location>
        <begin position="729"/>
        <end position="749"/>
    </location>
</feature>
<feature type="transmembrane region" description="Helical" evidence="12">
    <location>
        <begin position="808"/>
        <end position="831"/>
    </location>
</feature>
<dbReference type="InterPro" id="IPR050083">
    <property type="entry name" value="HtpX_protease"/>
</dbReference>
<sequence>MSDGRPVAPGIPDMPGSEATDWLGGTWEGEELGSTRVPAVPVQQRAGGVMSARVRAGLAVTLLALFLLVVLLLVGLMVAATVWRFSEGDDLGGLKLTVFTVVVVVAVCLSFVRALRAVKEPPEGVSVTRADAPELWEIMDDLAEAMQSRPPDEVLLIAKANAHVAEASPLLGLFPGRRYLCLGTPLLMTLTVDQFRFVLSHELGHYSNKDTRLAAVTYAGGEAIARAIQYVGIGTPWRAVLRGYFWCFESLSLAVRRRQEYLADCSWVGITDRDTAVTALRQVHAVDRVWTMYLETYARTRVGDYVLGDVTVGFRHFLASSGADQLEYEEADTSPDQAQSKWDTHPPLAQRIAAIEAMDAVPPAAPPDHRPADALLPALSDNGPRLDKLIFPDPDQTARGKAAVGATWRGGRCHEPFRQYAVRITRACRQDEADNLYRAVARLTETPRAGLREVLDLLARGYAPDIVAQLRRARLDMEHPNPTVELARRLEAALECAAETSGAARRRYEEDTGVVLIATDGQPLDLGPPARRAIGSREEAAQVRARLVELGIAENCGQPAGSAQVAAPARVVGAMAVRLNGSDYDLIVRTTSLVFVPVERLSTRWENSRERLAYQAQDFATLKERSERSFLQVRYEQIQQASLFHDTRANVRLVLRDGTSLCVVDAGPGRVKRRPGKYEHSAEAREALRGFVGSLPEVASPLVPDPSSPTVRQLAAMEQVKRGTGKTNYVKFVAPTALLLPVGMLLTGLSTGDAAAGYAFAVIFAIPAMFLAVYYWRGMRQSGGGGRGTARRAQQLASAGTGLAPVRWGVLSLVLAVCCPPLGALSVVLGVRSVREARMAGTSIALGVAAIAAAPIVWLTVILIAVTNTG</sequence>
<keyword evidence="5 12" id="KW-0812">Transmembrane</keyword>
<evidence type="ECO:0000256" key="1">
    <source>
        <dbReference type="ARBA" id="ARBA00001947"/>
    </source>
</evidence>
<dbReference type="Gene3D" id="3.30.2010.10">
    <property type="entry name" value="Metalloproteases ('zincins'), catalytic domain"/>
    <property type="match status" value="1"/>
</dbReference>
<name>A0ABQ2VMD5_9ACTN</name>
<accession>A0ABQ2VMD5</accession>
<comment type="subcellular location">
    <subcellularLocation>
        <location evidence="2">Cell membrane</location>
        <topology evidence="2">Multi-pass membrane protein</topology>
    </subcellularLocation>
</comment>
<evidence type="ECO:0000313" key="15">
    <source>
        <dbReference type="Proteomes" id="UP000654471"/>
    </source>
</evidence>